<dbReference type="EMBL" id="JBBBZM010000027">
    <property type="protein sequence ID" value="KAL0638056.1"/>
    <property type="molecule type" value="Genomic_DNA"/>
</dbReference>
<evidence type="ECO:0000256" key="1">
    <source>
        <dbReference type="SAM" id="MobiDB-lite"/>
    </source>
</evidence>
<reference evidence="2 3" key="1">
    <citation type="submission" date="2024-02" db="EMBL/GenBank/DDBJ databases">
        <title>Discinaceae phylogenomics.</title>
        <authorList>
            <person name="Dirks A.C."/>
            <person name="James T.Y."/>
        </authorList>
    </citation>
    <scope>NUCLEOTIDE SEQUENCE [LARGE SCALE GENOMIC DNA]</scope>
    <source>
        <strain evidence="2 3">ACD0624</strain>
    </source>
</reference>
<feature type="region of interest" description="Disordered" evidence="1">
    <location>
        <begin position="282"/>
        <end position="304"/>
    </location>
</feature>
<keyword evidence="3" id="KW-1185">Reference proteome</keyword>
<organism evidence="2 3">
    <name type="scientific">Discina gigas</name>
    <dbReference type="NCBI Taxonomy" id="1032678"/>
    <lineage>
        <taxon>Eukaryota</taxon>
        <taxon>Fungi</taxon>
        <taxon>Dikarya</taxon>
        <taxon>Ascomycota</taxon>
        <taxon>Pezizomycotina</taxon>
        <taxon>Pezizomycetes</taxon>
        <taxon>Pezizales</taxon>
        <taxon>Discinaceae</taxon>
        <taxon>Discina</taxon>
    </lineage>
</organism>
<gene>
    <name evidence="2" type="ORF">Q9L58_002993</name>
</gene>
<comment type="caution">
    <text evidence="2">The sequence shown here is derived from an EMBL/GenBank/DDBJ whole genome shotgun (WGS) entry which is preliminary data.</text>
</comment>
<accession>A0ABR3GQ48</accession>
<evidence type="ECO:0000313" key="3">
    <source>
        <dbReference type="Proteomes" id="UP001447188"/>
    </source>
</evidence>
<name>A0ABR3GQ48_9PEZI</name>
<proteinExistence type="predicted"/>
<evidence type="ECO:0000313" key="2">
    <source>
        <dbReference type="EMBL" id="KAL0638056.1"/>
    </source>
</evidence>
<dbReference type="Proteomes" id="UP001447188">
    <property type="component" value="Unassembled WGS sequence"/>
</dbReference>
<protein>
    <submittedName>
        <fullName evidence="2">Uncharacterized protein</fullName>
    </submittedName>
</protein>
<sequence>MPANVFTRSVVDTKLKAMVFCRGIACFLGYPIDDDPTFTDQNLLGTFLHVVLSCADTGCLWDFNAVDLSIVFAPLLDYADLVAEAQHGRGPPIINNPLASLGMDAIEWMQDHFTFKEALDLSEELDSLGTDTVWVKWFEFVRYSEVINTEETRLKDSDWYPWVRTHIIGKIMMFAMKSGMANQQFLPACYDLHDHLPANGDYKQYIAKMLLESSSANEQALHKSAKSHVQNKMTDRSLSASVISVSSGPWEPSRPGKWPMPSAFTPAMYAPHAISSRMAELLEGSTPEPRNSNWHKQRNIDESW</sequence>